<reference evidence="3" key="1">
    <citation type="submission" date="2013-03" db="EMBL/GenBank/DDBJ databases">
        <title>The Genome Sequence of Anopheles christyi ACHKN1017.</title>
        <authorList>
            <consortium name="The Broad Institute Genomics Platform"/>
            <person name="Neafsey D.E."/>
            <person name="Besansky N."/>
            <person name="Walker B."/>
            <person name="Young S.K."/>
            <person name="Zeng Q."/>
            <person name="Gargeya S."/>
            <person name="Fitzgerald M."/>
            <person name="Haas B."/>
            <person name="Abouelleil A."/>
            <person name="Allen A.W."/>
            <person name="Alvarado L."/>
            <person name="Arachchi H.M."/>
            <person name="Berlin A.M."/>
            <person name="Chapman S.B."/>
            <person name="Gainer-Dewar J."/>
            <person name="Goldberg J."/>
            <person name="Griggs A."/>
            <person name="Gujja S."/>
            <person name="Hansen M."/>
            <person name="Howarth C."/>
            <person name="Imamovic A."/>
            <person name="Ireland A."/>
            <person name="Larimer J."/>
            <person name="McCowan C."/>
            <person name="Murphy C."/>
            <person name="Pearson M."/>
            <person name="Poon T.W."/>
            <person name="Priest M."/>
            <person name="Roberts A."/>
            <person name="Saif S."/>
            <person name="Shea T."/>
            <person name="Sisk P."/>
            <person name="Sykes S."/>
            <person name="Wortman J."/>
            <person name="Nusbaum C."/>
            <person name="Birren B."/>
        </authorList>
    </citation>
    <scope>NUCLEOTIDE SEQUENCE [LARGE SCALE GENOMIC DNA]</scope>
    <source>
        <strain evidence="3">ACHKN1017</strain>
    </source>
</reference>
<accession>A0A182KI98</accession>
<dbReference type="Proteomes" id="UP000075881">
    <property type="component" value="Unassembled WGS sequence"/>
</dbReference>
<reference evidence="2" key="2">
    <citation type="submission" date="2020-05" db="UniProtKB">
        <authorList>
            <consortium name="EnsemblMetazoa"/>
        </authorList>
    </citation>
    <scope>IDENTIFICATION</scope>
    <source>
        <strain evidence="2">ACHKN1017</strain>
    </source>
</reference>
<keyword evidence="1" id="KW-1133">Transmembrane helix</keyword>
<feature type="transmembrane region" description="Helical" evidence="1">
    <location>
        <begin position="6"/>
        <end position="28"/>
    </location>
</feature>
<evidence type="ECO:0000313" key="2">
    <source>
        <dbReference type="EnsemblMetazoa" id="ACHR014188-PA"/>
    </source>
</evidence>
<protein>
    <submittedName>
        <fullName evidence="2">Uncharacterized protein</fullName>
    </submittedName>
</protein>
<evidence type="ECO:0000256" key="1">
    <source>
        <dbReference type="SAM" id="Phobius"/>
    </source>
</evidence>
<keyword evidence="1" id="KW-0812">Transmembrane</keyword>
<proteinExistence type="predicted"/>
<keyword evidence="3" id="KW-1185">Reference proteome</keyword>
<name>A0A182KI98_9DIPT</name>
<dbReference type="VEuPathDB" id="VectorBase:ACHR014188"/>
<evidence type="ECO:0000313" key="3">
    <source>
        <dbReference type="Proteomes" id="UP000075881"/>
    </source>
</evidence>
<sequence>MPNIVITVGWILVYGLYEPLAFITAVIWNKVQNKLKTFGITSES</sequence>
<dbReference type="EnsemblMetazoa" id="ACHR014188-RA">
    <property type="protein sequence ID" value="ACHR014188-PA"/>
    <property type="gene ID" value="ACHR014188"/>
</dbReference>
<keyword evidence="1" id="KW-0472">Membrane</keyword>
<dbReference type="AlphaFoldDB" id="A0A182KI98"/>
<organism evidence="2 3">
    <name type="scientific">Anopheles christyi</name>
    <dbReference type="NCBI Taxonomy" id="43041"/>
    <lineage>
        <taxon>Eukaryota</taxon>
        <taxon>Metazoa</taxon>
        <taxon>Ecdysozoa</taxon>
        <taxon>Arthropoda</taxon>
        <taxon>Hexapoda</taxon>
        <taxon>Insecta</taxon>
        <taxon>Pterygota</taxon>
        <taxon>Neoptera</taxon>
        <taxon>Endopterygota</taxon>
        <taxon>Diptera</taxon>
        <taxon>Nematocera</taxon>
        <taxon>Culicoidea</taxon>
        <taxon>Culicidae</taxon>
        <taxon>Anophelinae</taxon>
        <taxon>Anopheles</taxon>
    </lineage>
</organism>